<dbReference type="VEuPathDB" id="FungiDB:RhiirFUN_017044"/>
<dbReference type="AlphaFoldDB" id="A0A2I1H6N8"/>
<sequence>MSDQSLSCTLCTITKLFERPSEQIIRQLKLNHGIILTGENIRLSNRAIIGEDGELKMNLYKGQPLVYTISSNEDKSLDMRINFPVAEIIYNGNLTESFSKYVDNDEKLHEYLLARRFLAGGQLFIKDFNSATSTQIDILKFYLFYVYNSAKYSLEVRFNNLFTLNLLPKIVTMDGVELSTHEKLTKWMNDLYEKKTAAIISYNNLIPVTQLRHTTLPIDNFESFNEKQPGVANYVRRLSLEEWVGDEVHDNLMSWTENFHLFQGNTKEYEDYAHILLKCERYEILLNKDHIKPTKEFERLIENALNSIKPLEALQNIFNEYGHLFPQRIILGRSLKSILPKSPFYTCDTINFILETPLSESLKQRLDYLNILYSLNISYLLTQGEVIEKNIEKNIGKNIELFKWIQNINNNLEIIEYDNIIPLYKILEVEQQRKIDDILRNDYRIIMTGITDLKDLDNNNDVHYKRINLNSELMLKDKDYKVFGSIITKNNIKLEEIYVNFGLFDLNGFHAIIKKLKEISIKITRCYVLWMIVGNPSKLSIFSPNNREFQVDCIKKSIRMQPDKSKYCIKAPFPLSHEYTISVHAYNPSTNYEPISIIKIVEWDDEYINFQITYNESNITTFNDTLLDGDNDSLTLTNIEIDLHICFLSTNYKNLKIDYEEREFSIDLVGYILTKDNNFNDKLPNEIELKAKSNITSDSDIKMTIKNNRVSTGKFNFNDDARIIHYMDEFGHLPNCYKETSRLLDNRFSSKQIRERWTNHLDPHLCHDPFDGIEKLYIIEWVERYKIRNPDDKIPWKKLILEMKVKFGKLRSNNSVKNIWNANQRLLSSSK</sequence>
<protein>
    <recommendedName>
        <fullName evidence="3">HTH myb-type domain-containing protein</fullName>
    </recommendedName>
</protein>
<dbReference type="VEuPathDB" id="FungiDB:FUN_014021"/>
<reference evidence="1 2" key="1">
    <citation type="submission" date="2015-10" db="EMBL/GenBank/DDBJ databases">
        <title>Genome analyses suggest a sexual origin of heterokaryosis in a supposedly ancient asexual fungus.</title>
        <authorList>
            <person name="Ropars J."/>
            <person name="Sedzielewska K."/>
            <person name="Noel J."/>
            <person name="Charron P."/>
            <person name="Farinelli L."/>
            <person name="Marton T."/>
            <person name="Kruger M."/>
            <person name="Pelin A."/>
            <person name="Brachmann A."/>
            <person name="Corradi N."/>
        </authorList>
    </citation>
    <scope>NUCLEOTIDE SEQUENCE [LARGE SCALE GENOMIC DNA]</scope>
    <source>
        <strain evidence="1 2">A4</strain>
    </source>
</reference>
<comment type="caution">
    <text evidence="1">The sequence shown here is derived from an EMBL/GenBank/DDBJ whole genome shotgun (WGS) entry which is preliminary data.</text>
</comment>
<evidence type="ECO:0000313" key="2">
    <source>
        <dbReference type="Proteomes" id="UP000234323"/>
    </source>
</evidence>
<dbReference type="InterPro" id="IPR009057">
    <property type="entry name" value="Homeodomain-like_sf"/>
</dbReference>
<keyword evidence="2" id="KW-1185">Reference proteome</keyword>
<dbReference type="Proteomes" id="UP000234323">
    <property type="component" value="Unassembled WGS sequence"/>
</dbReference>
<organism evidence="1 2">
    <name type="scientific">Rhizophagus irregularis</name>
    <dbReference type="NCBI Taxonomy" id="588596"/>
    <lineage>
        <taxon>Eukaryota</taxon>
        <taxon>Fungi</taxon>
        <taxon>Fungi incertae sedis</taxon>
        <taxon>Mucoromycota</taxon>
        <taxon>Glomeromycotina</taxon>
        <taxon>Glomeromycetes</taxon>
        <taxon>Glomerales</taxon>
        <taxon>Glomeraceae</taxon>
        <taxon>Rhizophagus</taxon>
    </lineage>
</organism>
<dbReference type="Gene3D" id="1.10.10.60">
    <property type="entry name" value="Homeodomain-like"/>
    <property type="match status" value="1"/>
</dbReference>
<name>A0A2I1H6N8_9GLOM</name>
<proteinExistence type="predicted"/>
<accession>A0A2I1H6N8</accession>
<gene>
    <name evidence="1" type="ORF">RhiirA4_501581</name>
</gene>
<evidence type="ECO:0000313" key="1">
    <source>
        <dbReference type="EMBL" id="PKY54494.1"/>
    </source>
</evidence>
<dbReference type="VEuPathDB" id="FungiDB:FUN_014013"/>
<evidence type="ECO:0008006" key="3">
    <source>
        <dbReference type="Google" id="ProtNLM"/>
    </source>
</evidence>
<dbReference type="SUPFAM" id="SSF46689">
    <property type="entry name" value="Homeodomain-like"/>
    <property type="match status" value="1"/>
</dbReference>
<dbReference type="VEuPathDB" id="FungiDB:RhiirA1_435790"/>
<dbReference type="EMBL" id="LLXI01001618">
    <property type="protein sequence ID" value="PKY54494.1"/>
    <property type="molecule type" value="Genomic_DNA"/>
</dbReference>